<name>A0A939F5L9_9ACTN</name>
<accession>A0A939F5L9</accession>
<gene>
    <name evidence="2" type="ORF">J0695_06465</name>
</gene>
<evidence type="ECO:0000313" key="3">
    <source>
        <dbReference type="Proteomes" id="UP000664167"/>
    </source>
</evidence>
<keyword evidence="3" id="KW-1185">Reference proteome</keyword>
<dbReference type="InterPro" id="IPR019039">
    <property type="entry name" value="T4-Rnl1-like_N"/>
</dbReference>
<protein>
    <recommendedName>
        <fullName evidence="1">T4 RNA ligase 1-like N-terminal domain-containing protein</fullName>
    </recommendedName>
</protein>
<evidence type="ECO:0000313" key="2">
    <source>
        <dbReference type="EMBL" id="MBO0511452.1"/>
    </source>
</evidence>
<organism evidence="2 3">
    <name type="scientific">Streptomyces beijiangensis</name>
    <dbReference type="NCBI Taxonomy" id="163361"/>
    <lineage>
        <taxon>Bacteria</taxon>
        <taxon>Bacillati</taxon>
        <taxon>Actinomycetota</taxon>
        <taxon>Actinomycetes</taxon>
        <taxon>Kitasatosporales</taxon>
        <taxon>Streptomycetaceae</taxon>
        <taxon>Streptomyces</taxon>
    </lineage>
</organism>
<dbReference type="Proteomes" id="UP000664167">
    <property type="component" value="Unassembled WGS sequence"/>
</dbReference>
<dbReference type="RefSeq" id="WP_206960868.1">
    <property type="nucleotide sequence ID" value="NZ_BAAAJJ010000007.1"/>
</dbReference>
<feature type="domain" description="T4 RNA ligase 1-like N-terminal" evidence="1">
    <location>
        <begin position="54"/>
        <end position="176"/>
    </location>
</feature>
<sequence>MYPNLSDLVDLDLLAQSISAGYVREQVHPSLPLRILNYSEKAQFERVWDDATRQCRGLIIDRGGKVLARPYAKFFNYAEHPEGSFALDARVVVTDKLDGSLGVLYPTPDGHAVATRGSFASDQALHATEVWLKRYAPIVEPAPGVTYLFEIIYPANRIVCDYGDLDDLVLLGGVETASGTPVPADSLPWSGPRVSTFDYATLREALTAEPRGGAEGLVLRFPGQDQTMIKIKQDDYVALHRIVTGLNARIVWERLGAGDGTGSICEDLPDEFHGWVRDVAAGLAARREAILAAAEAEHRRILTGLPEGWERKEYAAAAGRSPHRAWLFLLLDGRDPSARIWHTLRPSGDHRPVNTSEDTA</sequence>
<proteinExistence type="predicted"/>
<reference evidence="2" key="1">
    <citation type="submission" date="2021-03" db="EMBL/GenBank/DDBJ databases">
        <title>Streptomyces poriferae sp. nov., a novel marine sponge-derived Actinobacteria species with anti-MRSA activity.</title>
        <authorList>
            <person name="Sandoval-Powers M."/>
            <person name="Kralova S."/>
            <person name="Nguyen G.-S."/>
            <person name="Fawwal D."/>
            <person name="Degnes K."/>
            <person name="Klinkenberg G."/>
            <person name="Sletta H."/>
            <person name="Wentzel A."/>
            <person name="Liles M.R."/>
        </authorList>
    </citation>
    <scope>NUCLEOTIDE SEQUENCE</scope>
    <source>
        <strain evidence="2">DSM 41794</strain>
    </source>
</reference>
<dbReference type="AlphaFoldDB" id="A0A939F5L9"/>
<dbReference type="EMBL" id="JAFLRJ010000056">
    <property type="protein sequence ID" value="MBO0511452.1"/>
    <property type="molecule type" value="Genomic_DNA"/>
</dbReference>
<comment type="caution">
    <text evidence="2">The sequence shown here is derived from an EMBL/GenBank/DDBJ whole genome shotgun (WGS) entry which is preliminary data.</text>
</comment>
<evidence type="ECO:0000259" key="1">
    <source>
        <dbReference type="Pfam" id="PF09511"/>
    </source>
</evidence>
<dbReference type="Pfam" id="PF09511">
    <property type="entry name" value="RNA_lig_T4_1"/>
    <property type="match status" value="1"/>
</dbReference>